<dbReference type="PANTHER" id="PTHR43441:SF3">
    <property type="entry name" value="ACETYLTRANSFERASE"/>
    <property type="match status" value="1"/>
</dbReference>
<accession>A0A1H8L3I6</accession>
<keyword evidence="2" id="KW-0808">Transferase</keyword>
<dbReference type="PANTHER" id="PTHR43441">
    <property type="entry name" value="RIBOSOMAL-PROTEIN-SERINE ACETYLTRANSFERASE"/>
    <property type="match status" value="1"/>
</dbReference>
<dbReference type="GO" id="GO:0008999">
    <property type="term" value="F:protein-N-terminal-alanine acetyltransferase activity"/>
    <property type="evidence" value="ECO:0007669"/>
    <property type="project" value="TreeGrafter"/>
</dbReference>
<dbReference type="SUPFAM" id="SSF55729">
    <property type="entry name" value="Acyl-CoA N-acyltransferases (Nat)"/>
    <property type="match status" value="1"/>
</dbReference>
<dbReference type="GO" id="GO:1990189">
    <property type="term" value="F:protein N-terminal-serine acetyltransferase activity"/>
    <property type="evidence" value="ECO:0007669"/>
    <property type="project" value="TreeGrafter"/>
</dbReference>
<proteinExistence type="predicted"/>
<gene>
    <name evidence="2" type="ORF">SAMN04487895_104160</name>
</gene>
<dbReference type="STRING" id="1333845.SAMN04487895_104160"/>
<evidence type="ECO:0000313" key="3">
    <source>
        <dbReference type="Proteomes" id="UP000198809"/>
    </source>
</evidence>
<dbReference type="PROSITE" id="PS51186">
    <property type="entry name" value="GNAT"/>
    <property type="match status" value="1"/>
</dbReference>
<reference evidence="2 3" key="1">
    <citation type="submission" date="2016-10" db="EMBL/GenBank/DDBJ databases">
        <authorList>
            <person name="de Groot N.N."/>
        </authorList>
    </citation>
    <scope>NUCLEOTIDE SEQUENCE [LARGE SCALE GENOMIC DNA]</scope>
    <source>
        <strain evidence="2 3">CGMCC 1.10238</strain>
    </source>
</reference>
<organism evidence="2 3">
    <name type="scientific">Paenibacillus sophorae</name>
    <dbReference type="NCBI Taxonomy" id="1333845"/>
    <lineage>
        <taxon>Bacteria</taxon>
        <taxon>Bacillati</taxon>
        <taxon>Bacillota</taxon>
        <taxon>Bacilli</taxon>
        <taxon>Bacillales</taxon>
        <taxon>Paenibacillaceae</taxon>
        <taxon>Paenibacillus</taxon>
    </lineage>
</organism>
<dbReference type="InterPro" id="IPR016181">
    <property type="entry name" value="Acyl_CoA_acyltransferase"/>
</dbReference>
<feature type="domain" description="N-acetyltransferase" evidence="1">
    <location>
        <begin position="43"/>
        <end position="191"/>
    </location>
</feature>
<sequence>MKNAIDPIMISFPESLETDRLLIRAPLWGDGAAMNEAIIESLEELRPWMPFARKAPTMEESEAFARQTRLDFLKRSDLHLRIFNNLTGEFIGCSGLHRIDWDIRSFEIGYWIRTSCAGNGYITEAVKGITDFAIRELAANRIEIRCNAKNVKSASVAERTGYTLEGILRNNRLAENGELGDTKVYAKVRGSEF</sequence>
<protein>
    <submittedName>
        <fullName evidence="2">Protein N-acetyltransferase, RimJ/RimL family</fullName>
    </submittedName>
</protein>
<dbReference type="Pfam" id="PF13302">
    <property type="entry name" value="Acetyltransf_3"/>
    <property type="match status" value="1"/>
</dbReference>
<dbReference type="InterPro" id="IPR000182">
    <property type="entry name" value="GNAT_dom"/>
</dbReference>
<dbReference type="InterPro" id="IPR051908">
    <property type="entry name" value="Ribosomal_N-acetyltransferase"/>
</dbReference>
<dbReference type="Proteomes" id="UP000198809">
    <property type="component" value="Unassembled WGS sequence"/>
</dbReference>
<name>A0A1H8L3I6_9BACL</name>
<dbReference type="EMBL" id="FODH01000004">
    <property type="protein sequence ID" value="SEN99693.1"/>
    <property type="molecule type" value="Genomic_DNA"/>
</dbReference>
<dbReference type="AlphaFoldDB" id="A0A1H8L3I6"/>
<dbReference type="Gene3D" id="3.40.630.30">
    <property type="match status" value="1"/>
</dbReference>
<evidence type="ECO:0000313" key="2">
    <source>
        <dbReference type="EMBL" id="SEN99693.1"/>
    </source>
</evidence>
<evidence type="ECO:0000259" key="1">
    <source>
        <dbReference type="PROSITE" id="PS51186"/>
    </source>
</evidence>
<dbReference type="GO" id="GO:0005737">
    <property type="term" value="C:cytoplasm"/>
    <property type="evidence" value="ECO:0007669"/>
    <property type="project" value="TreeGrafter"/>
</dbReference>